<feature type="transmembrane region" description="Helical" evidence="1">
    <location>
        <begin position="79"/>
        <end position="97"/>
    </location>
</feature>
<name>A0AAP5H1Z3_PAEAM</name>
<keyword evidence="1" id="KW-1133">Transmembrane helix</keyword>
<dbReference type="EMBL" id="JAVDTR010000002">
    <property type="protein sequence ID" value="MDR6722446.1"/>
    <property type="molecule type" value="Genomic_DNA"/>
</dbReference>
<protein>
    <submittedName>
        <fullName evidence="2">Uncharacterized protein</fullName>
    </submittedName>
</protein>
<accession>A0AAP5H1Z3</accession>
<organism evidence="2 3">
    <name type="scientific">Paenibacillus amylolyticus</name>
    <dbReference type="NCBI Taxonomy" id="1451"/>
    <lineage>
        <taxon>Bacteria</taxon>
        <taxon>Bacillati</taxon>
        <taxon>Bacillota</taxon>
        <taxon>Bacilli</taxon>
        <taxon>Bacillales</taxon>
        <taxon>Paenibacillaceae</taxon>
        <taxon>Paenibacillus</taxon>
    </lineage>
</organism>
<keyword evidence="1" id="KW-0812">Transmembrane</keyword>
<evidence type="ECO:0000313" key="3">
    <source>
        <dbReference type="Proteomes" id="UP001254832"/>
    </source>
</evidence>
<dbReference type="Proteomes" id="UP001254832">
    <property type="component" value="Unassembled WGS sequence"/>
</dbReference>
<gene>
    <name evidence="2" type="ORF">J2W91_000894</name>
</gene>
<proteinExistence type="predicted"/>
<keyword evidence="1" id="KW-0472">Membrane</keyword>
<dbReference type="AlphaFoldDB" id="A0AAP5H1Z3"/>
<reference evidence="2" key="1">
    <citation type="submission" date="2023-07" db="EMBL/GenBank/DDBJ databases">
        <title>Sorghum-associated microbial communities from plants grown in Nebraska, USA.</title>
        <authorList>
            <person name="Schachtman D."/>
        </authorList>
    </citation>
    <scope>NUCLEOTIDE SEQUENCE</scope>
    <source>
        <strain evidence="2">BE80</strain>
    </source>
</reference>
<comment type="caution">
    <text evidence="2">The sequence shown here is derived from an EMBL/GenBank/DDBJ whole genome shotgun (WGS) entry which is preliminary data.</text>
</comment>
<sequence>MSRAKLTFSIIFLLFSIIFTFNHHLGFSVGDTILSKVGLLPYTTTYVRGVHITLFIGLGMLVCSYFITRKVLGSSFPRLASKLWLMVLVIVLSYSFITDKVMYVVKWNATGTNAVSYVQNQSSCMYDVVDDGDTLASCYLIIKNYSGQPVVAMVKPDLARSYRNQDDPLYESLNSVELKPVRIEIKPRGTFAGQLAFSGLAGSPLPFQGKLHDIVLDIGIEGQNIVFDYELP</sequence>
<feature type="transmembrane region" description="Helical" evidence="1">
    <location>
        <begin position="46"/>
        <end position="67"/>
    </location>
</feature>
<dbReference type="RefSeq" id="WP_056700382.1">
    <property type="nucleotide sequence ID" value="NZ_JAVDTR010000002.1"/>
</dbReference>
<evidence type="ECO:0000313" key="2">
    <source>
        <dbReference type="EMBL" id="MDR6722446.1"/>
    </source>
</evidence>
<evidence type="ECO:0000256" key="1">
    <source>
        <dbReference type="SAM" id="Phobius"/>
    </source>
</evidence>